<organism evidence="1 2">
    <name type="scientific">Mycena belliarum</name>
    <dbReference type="NCBI Taxonomy" id="1033014"/>
    <lineage>
        <taxon>Eukaryota</taxon>
        <taxon>Fungi</taxon>
        <taxon>Dikarya</taxon>
        <taxon>Basidiomycota</taxon>
        <taxon>Agaricomycotina</taxon>
        <taxon>Agaricomycetes</taxon>
        <taxon>Agaricomycetidae</taxon>
        <taxon>Agaricales</taxon>
        <taxon>Marasmiineae</taxon>
        <taxon>Mycenaceae</taxon>
        <taxon>Mycena</taxon>
    </lineage>
</organism>
<gene>
    <name evidence="1" type="ORF">B0H15DRAFT_818890</name>
</gene>
<evidence type="ECO:0000313" key="2">
    <source>
        <dbReference type="Proteomes" id="UP001222325"/>
    </source>
</evidence>
<accession>A0AAD6UDS5</accession>
<name>A0AAD6UDS5_9AGAR</name>
<keyword evidence="2" id="KW-1185">Reference proteome</keyword>
<dbReference type="Proteomes" id="UP001222325">
    <property type="component" value="Unassembled WGS sequence"/>
</dbReference>
<dbReference type="AlphaFoldDB" id="A0AAD6UDS5"/>
<dbReference type="EMBL" id="JARJCN010000006">
    <property type="protein sequence ID" value="KAJ7100145.1"/>
    <property type="molecule type" value="Genomic_DNA"/>
</dbReference>
<protein>
    <submittedName>
        <fullName evidence="1">Uncharacterized protein</fullName>
    </submittedName>
</protein>
<reference evidence="1" key="1">
    <citation type="submission" date="2023-03" db="EMBL/GenBank/DDBJ databases">
        <title>Massive genome expansion in bonnet fungi (Mycena s.s.) driven by repeated elements and novel gene families across ecological guilds.</title>
        <authorList>
            <consortium name="Lawrence Berkeley National Laboratory"/>
            <person name="Harder C.B."/>
            <person name="Miyauchi S."/>
            <person name="Viragh M."/>
            <person name="Kuo A."/>
            <person name="Thoen E."/>
            <person name="Andreopoulos B."/>
            <person name="Lu D."/>
            <person name="Skrede I."/>
            <person name="Drula E."/>
            <person name="Henrissat B."/>
            <person name="Morin E."/>
            <person name="Kohler A."/>
            <person name="Barry K."/>
            <person name="LaButti K."/>
            <person name="Morin E."/>
            <person name="Salamov A."/>
            <person name="Lipzen A."/>
            <person name="Mereny Z."/>
            <person name="Hegedus B."/>
            <person name="Baldrian P."/>
            <person name="Stursova M."/>
            <person name="Weitz H."/>
            <person name="Taylor A."/>
            <person name="Grigoriev I.V."/>
            <person name="Nagy L.G."/>
            <person name="Martin F."/>
            <person name="Kauserud H."/>
        </authorList>
    </citation>
    <scope>NUCLEOTIDE SEQUENCE</scope>
    <source>
        <strain evidence="1">CBHHK173m</strain>
    </source>
</reference>
<sequence>MRIIVMYLWRLALGRLQPLTPPTLTGVPRGQPVSAYVVSYLWRVKMVRALRLLDTEVPTQYLAFLWLFLADGLAAA</sequence>
<evidence type="ECO:0000313" key="1">
    <source>
        <dbReference type="EMBL" id="KAJ7100145.1"/>
    </source>
</evidence>
<comment type="caution">
    <text evidence="1">The sequence shown here is derived from an EMBL/GenBank/DDBJ whole genome shotgun (WGS) entry which is preliminary data.</text>
</comment>
<proteinExistence type="predicted"/>